<comment type="subcellular location">
    <subcellularLocation>
        <location evidence="4 5">Cytoplasm</location>
    </subcellularLocation>
</comment>
<dbReference type="GO" id="GO:0043420">
    <property type="term" value="P:anthranilate metabolic process"/>
    <property type="evidence" value="ECO:0007669"/>
    <property type="project" value="UniProtKB-UniRule"/>
</dbReference>
<feature type="binding site" evidence="4">
    <location>
        <position position="104"/>
    </location>
    <ligand>
        <name>pyridoxal 5'-phosphate</name>
        <dbReference type="ChEBI" id="CHEBI:597326"/>
    </ligand>
</feature>
<comment type="pathway">
    <text evidence="4 5">Cofactor biosynthesis; NAD(+) biosynthesis; quinolinate from L-kynurenine: step 2/3.</text>
</comment>
<dbReference type="GO" id="GO:0005737">
    <property type="term" value="C:cytoplasm"/>
    <property type="evidence" value="ECO:0007669"/>
    <property type="project" value="UniProtKB-SubCell"/>
</dbReference>
<dbReference type="GO" id="GO:0019805">
    <property type="term" value="P:quinolinate biosynthetic process"/>
    <property type="evidence" value="ECO:0007669"/>
    <property type="project" value="UniProtKB-UniRule"/>
</dbReference>
<protein>
    <recommendedName>
        <fullName evidence="4 5">Kynureninase</fullName>
        <ecNumber evidence="4 5">3.7.1.3</ecNumber>
    </recommendedName>
    <alternativeName>
        <fullName evidence="4">L-kynurenine hydrolase</fullName>
    </alternativeName>
</protein>
<dbReference type="GO" id="GO:0097053">
    <property type="term" value="P:L-kynurenine catabolic process"/>
    <property type="evidence" value="ECO:0007669"/>
    <property type="project" value="UniProtKB-UniRule"/>
</dbReference>
<keyword evidence="4 5" id="KW-0963">Cytoplasm</keyword>
<dbReference type="GO" id="GO:0034354">
    <property type="term" value="P:'de novo' NAD+ biosynthetic process from L-tryptophan"/>
    <property type="evidence" value="ECO:0007669"/>
    <property type="project" value="UniProtKB-UniRule"/>
</dbReference>
<feature type="binding site" evidence="4">
    <location>
        <position position="214"/>
    </location>
    <ligand>
        <name>pyridoxal 5'-phosphate</name>
        <dbReference type="ChEBI" id="CHEBI:597326"/>
    </ligand>
</feature>
<dbReference type="PANTHER" id="PTHR14084">
    <property type="entry name" value="KYNURENINASE"/>
    <property type="match status" value="1"/>
</dbReference>
<dbReference type="Gene3D" id="3.40.640.10">
    <property type="entry name" value="Type I PLP-dependent aspartate aminotransferase-like (Major domain)"/>
    <property type="match status" value="1"/>
</dbReference>
<dbReference type="AlphaFoldDB" id="A0A8J2QQ40"/>
<dbReference type="NCBIfam" id="TIGR01814">
    <property type="entry name" value="kynureninase"/>
    <property type="match status" value="1"/>
</dbReference>
<evidence type="ECO:0000313" key="7">
    <source>
        <dbReference type="Proteomes" id="UP000789524"/>
    </source>
</evidence>
<feature type="binding site" evidence="4">
    <location>
        <position position="293"/>
    </location>
    <ligand>
        <name>pyridoxal 5'-phosphate</name>
        <dbReference type="ChEBI" id="CHEBI:597326"/>
    </ligand>
</feature>
<dbReference type="EC" id="3.7.1.3" evidence="4 5"/>
<evidence type="ECO:0000256" key="4">
    <source>
        <dbReference type="HAMAP-Rule" id="MF_03017"/>
    </source>
</evidence>
<dbReference type="PANTHER" id="PTHR14084:SF0">
    <property type="entry name" value="KYNURENINASE"/>
    <property type="match status" value="1"/>
</dbReference>
<dbReference type="EMBL" id="CAKASE010000056">
    <property type="protein sequence ID" value="CAG9566403.1"/>
    <property type="molecule type" value="Genomic_DNA"/>
</dbReference>
<evidence type="ECO:0000256" key="5">
    <source>
        <dbReference type="PIRNR" id="PIRNR038800"/>
    </source>
</evidence>
<comment type="caution">
    <text evidence="4">Lacks conserved residue(s) required for the propagation of feature annotation.</text>
</comment>
<dbReference type="UniPathway" id="UPA00253">
    <property type="reaction ID" value="UER00329"/>
</dbReference>
<keyword evidence="7" id="KW-1185">Reference proteome</keyword>
<dbReference type="Pfam" id="PF22580">
    <property type="entry name" value="KYNU_C"/>
    <property type="match status" value="1"/>
</dbReference>
<keyword evidence="1 4" id="KW-0662">Pyridine nucleotide biosynthesis</keyword>
<organism evidence="6 7">
    <name type="scientific">Danaus chrysippus</name>
    <name type="common">African queen</name>
    <dbReference type="NCBI Taxonomy" id="151541"/>
    <lineage>
        <taxon>Eukaryota</taxon>
        <taxon>Metazoa</taxon>
        <taxon>Ecdysozoa</taxon>
        <taxon>Arthropoda</taxon>
        <taxon>Hexapoda</taxon>
        <taxon>Insecta</taxon>
        <taxon>Pterygota</taxon>
        <taxon>Neoptera</taxon>
        <taxon>Endopterygota</taxon>
        <taxon>Lepidoptera</taxon>
        <taxon>Glossata</taxon>
        <taxon>Ditrysia</taxon>
        <taxon>Papilionoidea</taxon>
        <taxon>Nymphalidae</taxon>
        <taxon>Danainae</taxon>
        <taxon>Danaini</taxon>
        <taxon>Danaina</taxon>
        <taxon>Danaus</taxon>
        <taxon>Anosia</taxon>
    </lineage>
</organism>
<sequence length="426" mass="48318">MSLKYKDGLEYSTIMDNKDILAHFRQRFYVKEDNIYMCGNSLGLASKDAEKCILNAIEKWKTHGVQMWNVDRHKYYEHSKRLGGLMAKLVGADSDEVTVTGSTTVNIHQAIATFYKPTKKRFKILVDDTNFPTDRYAVDSQVILKGFTPKDAVKIVKAKGRYVLEEDVISAMTEEVALVLLPAVYYNTAQLLDMRRISYAAKEKGILVGWDLSHAVGCTDIDLKCLDVDFAVWCTYKYLNGGPGSPAGLYINRKHFNLVPGLAGWWGNKIETQFLLRQQFEHRKDAGGWQIGTPHLLSMAGLEGSLKMFLEAGMSNIRKKSLEITGYLIFLVETKLSAFGFTIGSPREENRRGGHVCVEHEQAYRISLALKTRGVTSDFREPNILRFTPAALYISYEDVYKMVDILMDIAKNETYKKITPKRNMVL</sequence>
<feature type="binding site" evidence="4">
    <location>
        <position position="211"/>
    </location>
    <ligand>
        <name>pyridoxal 5'-phosphate</name>
        <dbReference type="ChEBI" id="CHEBI:597326"/>
    </ligand>
</feature>
<keyword evidence="3 4" id="KW-0663">Pyridoxal phosphate</keyword>
<dbReference type="HAMAP" id="MF_01970">
    <property type="entry name" value="Kynureninase"/>
    <property type="match status" value="1"/>
</dbReference>
<feature type="binding site" evidence="4">
    <location>
        <position position="236"/>
    </location>
    <ligand>
        <name>pyridoxal 5'-phosphate</name>
        <dbReference type="ChEBI" id="CHEBI:597326"/>
    </ligand>
</feature>
<evidence type="ECO:0000256" key="1">
    <source>
        <dbReference type="ARBA" id="ARBA00022642"/>
    </source>
</evidence>
<dbReference type="InterPro" id="IPR015421">
    <property type="entry name" value="PyrdxlP-dep_Trfase_major"/>
</dbReference>
<keyword evidence="2 4" id="KW-0378">Hydrolase</keyword>
<comment type="caution">
    <text evidence="6">The sequence shown here is derived from an EMBL/GenBank/DDBJ whole genome shotgun (WGS) entry which is preliminary data.</text>
</comment>
<reference evidence="6" key="1">
    <citation type="submission" date="2021-09" db="EMBL/GenBank/DDBJ databases">
        <authorList>
            <person name="Martin H S."/>
        </authorList>
    </citation>
    <scope>NUCLEOTIDE SEQUENCE</scope>
</reference>
<dbReference type="InterPro" id="IPR015422">
    <property type="entry name" value="PyrdxlP-dep_Trfase_small"/>
</dbReference>
<evidence type="ECO:0000256" key="2">
    <source>
        <dbReference type="ARBA" id="ARBA00022801"/>
    </source>
</evidence>
<dbReference type="InterPro" id="IPR010111">
    <property type="entry name" value="Kynureninase"/>
</dbReference>
<dbReference type="UniPathway" id="UPA00334">
    <property type="reaction ID" value="UER00455"/>
</dbReference>
<evidence type="ECO:0000313" key="6">
    <source>
        <dbReference type="EMBL" id="CAG9566403.1"/>
    </source>
</evidence>
<dbReference type="OrthoDB" id="5978656at2759"/>
<dbReference type="GO" id="GO:0030170">
    <property type="term" value="F:pyridoxal phosphate binding"/>
    <property type="evidence" value="ECO:0007669"/>
    <property type="project" value="UniProtKB-UniRule"/>
</dbReference>
<feature type="modified residue" description="N6-(pyridoxal phosphate)lysine" evidence="4">
    <location>
        <position position="237"/>
    </location>
</feature>
<comment type="catalytic activity">
    <reaction evidence="5">
        <text>3-hydroxy-L-kynurenine + H2O = 3-hydroxyanthranilate + L-alanine + H(+)</text>
        <dbReference type="Rhea" id="RHEA:25143"/>
        <dbReference type="ChEBI" id="CHEBI:15377"/>
        <dbReference type="ChEBI" id="CHEBI:15378"/>
        <dbReference type="ChEBI" id="CHEBI:36559"/>
        <dbReference type="ChEBI" id="CHEBI:57972"/>
        <dbReference type="ChEBI" id="CHEBI:58125"/>
        <dbReference type="EC" id="3.7.1.3"/>
    </reaction>
</comment>
<accession>A0A8J2QQ40</accession>
<name>A0A8J2QQ40_9NEOP</name>
<dbReference type="PIRSF" id="PIRSF038800">
    <property type="entry name" value="KYNU"/>
    <property type="match status" value="1"/>
</dbReference>
<dbReference type="Proteomes" id="UP000789524">
    <property type="component" value="Unassembled WGS sequence"/>
</dbReference>
<comment type="function">
    <text evidence="4 5">Catalyzes the cleavage of L-kynurenine (L-Kyn) and L-3-hydroxykynurenine (L-3OHKyn) into anthranilic acid (AA) and 3-hydroxyanthranilic acid (3-OHAA), respectively.</text>
</comment>
<dbReference type="SUPFAM" id="SSF53383">
    <property type="entry name" value="PLP-dependent transferases"/>
    <property type="match status" value="1"/>
</dbReference>
<evidence type="ECO:0000256" key="3">
    <source>
        <dbReference type="ARBA" id="ARBA00022898"/>
    </source>
</evidence>
<comment type="pathway">
    <text evidence="4 5">Amino-acid degradation; L-kynurenine degradation; L-alanine and anthranilate from L-kynurenine: step 1/1.</text>
</comment>
<dbReference type="GO" id="GO:0030429">
    <property type="term" value="F:kynureninase activity"/>
    <property type="evidence" value="ECO:0007669"/>
    <property type="project" value="UniProtKB-UniRule"/>
</dbReference>
<comment type="catalytic activity">
    <reaction evidence="4 5">
        <text>L-kynurenine + H2O = anthranilate + L-alanine + H(+)</text>
        <dbReference type="Rhea" id="RHEA:16813"/>
        <dbReference type="ChEBI" id="CHEBI:15377"/>
        <dbReference type="ChEBI" id="CHEBI:15378"/>
        <dbReference type="ChEBI" id="CHEBI:16567"/>
        <dbReference type="ChEBI" id="CHEBI:57959"/>
        <dbReference type="ChEBI" id="CHEBI:57972"/>
        <dbReference type="EC" id="3.7.1.3"/>
    </reaction>
</comment>
<dbReference type="GO" id="GO:0019441">
    <property type="term" value="P:L-tryptophan catabolic process to kynurenine"/>
    <property type="evidence" value="ECO:0007669"/>
    <property type="project" value="TreeGrafter"/>
</dbReference>
<dbReference type="Gene3D" id="3.90.1150.10">
    <property type="entry name" value="Aspartate Aminotransferase, domain 1"/>
    <property type="match status" value="1"/>
</dbReference>
<proteinExistence type="inferred from homology"/>
<dbReference type="InterPro" id="IPR015424">
    <property type="entry name" value="PyrdxlP-dep_Trfase"/>
</dbReference>
<feature type="binding site" evidence="4">
    <location>
        <position position="265"/>
    </location>
    <ligand>
        <name>pyridoxal 5'-phosphate</name>
        <dbReference type="ChEBI" id="CHEBI:597326"/>
    </ligand>
</feature>
<comment type="cofactor">
    <cofactor evidence="4 5">
        <name>pyridoxal 5'-phosphate</name>
        <dbReference type="ChEBI" id="CHEBI:597326"/>
    </cofactor>
</comment>
<gene>
    <name evidence="6" type="ORF">DCHRY22_LOCUS7046</name>
</gene>
<comment type="subunit">
    <text evidence="4 5">Homodimer.</text>
</comment>
<comment type="similarity">
    <text evidence="4 5">Belongs to the kynureninase family.</text>
</comment>